<accession>A0ACC1K7E3</accession>
<name>A0ACC1K7E3_9FUNG</name>
<proteinExistence type="predicted"/>
<feature type="non-terminal residue" evidence="1">
    <location>
        <position position="345"/>
    </location>
</feature>
<sequence length="345" mass="36542">MGSEPRYGHLVIISRSGADGKAFPMHQPRVLIGRKETCDIRMQRPQVSKEHCVVLVVNGEVGVRLRNLSENGTLVNTEELAVGQQRALKTGDVITVVGRSLRFEAPRESVAAPAAEAERVPLRAVQSERVVRRLVRPPMRRESVSMMGRVRVRDPATAIKLKRWDQHYGAGEGSQPSANELSDIMDESPPPGLLGGSMAGGTGLGSSDDPFASSGSDLGTFQRMEASVRHWSSERSLAGGDATPAPHVSALPTAANAAAVEARAHTPLASKKRAAPPDTMPADKRARVPGLCRSQSLPRGLDTSPAASGAQDTRPSPGPPTACTEAYGSEEETARGTIGMSPSSR</sequence>
<organism evidence="1 2">
    <name type="scientific">Coemansia nantahalensis</name>
    <dbReference type="NCBI Taxonomy" id="2789366"/>
    <lineage>
        <taxon>Eukaryota</taxon>
        <taxon>Fungi</taxon>
        <taxon>Fungi incertae sedis</taxon>
        <taxon>Zoopagomycota</taxon>
        <taxon>Kickxellomycotina</taxon>
        <taxon>Kickxellomycetes</taxon>
        <taxon>Kickxellales</taxon>
        <taxon>Kickxellaceae</taxon>
        <taxon>Coemansia</taxon>
    </lineage>
</organism>
<evidence type="ECO:0000313" key="2">
    <source>
        <dbReference type="Proteomes" id="UP001140234"/>
    </source>
</evidence>
<comment type="caution">
    <text evidence="1">The sequence shown here is derived from an EMBL/GenBank/DDBJ whole genome shotgun (WGS) entry which is preliminary data.</text>
</comment>
<dbReference type="EMBL" id="JANBUJ010000093">
    <property type="protein sequence ID" value="KAJ2774510.1"/>
    <property type="molecule type" value="Genomic_DNA"/>
</dbReference>
<gene>
    <name evidence="1" type="primary">MKI67</name>
    <name evidence="1" type="ORF">IWQ57_000783</name>
</gene>
<evidence type="ECO:0000313" key="1">
    <source>
        <dbReference type="EMBL" id="KAJ2774510.1"/>
    </source>
</evidence>
<dbReference type="Proteomes" id="UP001140234">
    <property type="component" value="Unassembled WGS sequence"/>
</dbReference>
<keyword evidence="2" id="KW-1185">Reference proteome</keyword>
<reference evidence="1" key="1">
    <citation type="submission" date="2022-07" db="EMBL/GenBank/DDBJ databases">
        <title>Phylogenomic reconstructions and comparative analyses of Kickxellomycotina fungi.</title>
        <authorList>
            <person name="Reynolds N.K."/>
            <person name="Stajich J.E."/>
            <person name="Barry K."/>
            <person name="Grigoriev I.V."/>
            <person name="Crous P."/>
            <person name="Smith M.E."/>
        </authorList>
    </citation>
    <scope>NUCLEOTIDE SEQUENCE</scope>
    <source>
        <strain evidence="1">CBS 109366</strain>
    </source>
</reference>
<protein>
    <submittedName>
        <fullName evidence="1">Antigen identified by monoclonal antibody Ki-67</fullName>
    </submittedName>
</protein>